<accession>A0A8B0R592</accession>
<sequence length="238" mass="27605">MGFFIFFLLGLGSTPGKDLLTRSRLIHYSGQYLFVWNRFFGLINRNFTYFYLTNKINRVFYERSLKSFIGLTKPTLNSSILIENRIDNRTLNFLVELIGFSFSLSILTLNPFLWLGRMRKYLDREREWGNPIGPIMCAKSHYKSNHVGSSFSSSSLSLFSSLFSALFSALASSLALSPLIGIRRETFGTPTGIARKARGLPCELYIWHIYLWNSRVKYFIFIIDINVEQPSQIFYIYN</sequence>
<feature type="chain" id="PRO_5032525867" evidence="2">
    <location>
        <begin position="17"/>
        <end position="238"/>
    </location>
</feature>
<dbReference type="GO" id="GO:0006508">
    <property type="term" value="P:proteolysis"/>
    <property type="evidence" value="ECO:0007669"/>
    <property type="project" value="UniProtKB-KW"/>
</dbReference>
<dbReference type="AlphaFoldDB" id="A0A8B0R592"/>
<evidence type="ECO:0000256" key="1">
    <source>
        <dbReference type="SAM" id="Phobius"/>
    </source>
</evidence>
<gene>
    <name evidence="3" type="primary">clpP</name>
</gene>
<reference evidence="3" key="1">
    <citation type="submission" date="2020-02" db="EMBL/GenBank/DDBJ databases">
        <authorList>
            <person name="Cpgavas W."/>
        </authorList>
    </citation>
    <scope>NUCLEOTIDE SEQUENCE</scope>
</reference>
<keyword evidence="2" id="KW-0732">Signal</keyword>
<evidence type="ECO:0000313" key="3">
    <source>
        <dbReference type="EMBL" id="QTW90577.1"/>
    </source>
</evidence>
<name>A0A8B0R592_9MAGN</name>
<keyword evidence="3" id="KW-0150">Chloroplast</keyword>
<reference evidence="3" key="2">
    <citation type="journal article" date="2021" name="Ecol. Evol.">
        <title>Highly variable chloroplast genome from two endangered Papaveraceae lithophytes Corydalis tomentella and Corydalis saxicola.</title>
        <authorList>
            <person name="Ren F."/>
            <person name="Wang L."/>
            <person name="Li Y."/>
            <person name="Zhuo W."/>
            <person name="Xu Z."/>
            <person name="Guo H."/>
            <person name="Liu Y."/>
            <person name="Gao R."/>
            <person name="Song J."/>
        </authorList>
    </citation>
    <scope>NUCLEOTIDE SEQUENCE</scope>
</reference>
<dbReference type="GO" id="GO:0008233">
    <property type="term" value="F:peptidase activity"/>
    <property type="evidence" value="ECO:0007669"/>
    <property type="project" value="UniProtKB-KW"/>
</dbReference>
<evidence type="ECO:0000256" key="2">
    <source>
        <dbReference type="SAM" id="SignalP"/>
    </source>
</evidence>
<keyword evidence="1" id="KW-1133">Transmembrane helix</keyword>
<keyword evidence="3" id="KW-0645">Protease</keyword>
<dbReference type="EMBL" id="MT093187">
    <property type="protein sequence ID" value="QTW90577.1"/>
    <property type="molecule type" value="Genomic_DNA"/>
</dbReference>
<keyword evidence="1" id="KW-0472">Membrane</keyword>
<feature type="signal peptide" evidence="2">
    <location>
        <begin position="1"/>
        <end position="16"/>
    </location>
</feature>
<keyword evidence="3" id="KW-0934">Plastid</keyword>
<geneLocation type="chloroplast" evidence="3"/>
<feature type="transmembrane region" description="Helical" evidence="1">
    <location>
        <begin position="93"/>
        <end position="114"/>
    </location>
</feature>
<keyword evidence="3" id="KW-0378">Hydrolase</keyword>
<organism evidence="3">
    <name type="scientific">Corydalis tomentella</name>
    <dbReference type="NCBI Taxonomy" id="1055021"/>
    <lineage>
        <taxon>Eukaryota</taxon>
        <taxon>Viridiplantae</taxon>
        <taxon>Streptophyta</taxon>
        <taxon>Embryophyta</taxon>
        <taxon>Tracheophyta</taxon>
        <taxon>Spermatophyta</taxon>
        <taxon>Magnoliopsida</taxon>
        <taxon>Ranunculales</taxon>
        <taxon>Papaveraceae</taxon>
        <taxon>Fumarioideae</taxon>
        <taxon>Corydalis</taxon>
    </lineage>
</organism>
<protein>
    <submittedName>
        <fullName evidence="3">Clp protease proteolytic subunit</fullName>
    </submittedName>
</protein>
<proteinExistence type="predicted"/>
<keyword evidence="1" id="KW-0812">Transmembrane</keyword>